<evidence type="ECO:0000259" key="4">
    <source>
        <dbReference type="PROSITE" id="PS01124"/>
    </source>
</evidence>
<dbReference type="PANTHER" id="PTHR43280">
    <property type="entry name" value="ARAC-FAMILY TRANSCRIPTIONAL REGULATOR"/>
    <property type="match status" value="1"/>
</dbReference>
<keyword evidence="2 5" id="KW-0238">DNA-binding</keyword>
<name>A0A7W8ZR14_9SPHI</name>
<proteinExistence type="predicted"/>
<dbReference type="InterPro" id="IPR009057">
    <property type="entry name" value="Homeodomain-like_sf"/>
</dbReference>
<evidence type="ECO:0000256" key="1">
    <source>
        <dbReference type="ARBA" id="ARBA00023015"/>
    </source>
</evidence>
<organism evidence="5 6">
    <name type="scientific">Pedobacter cryoconitis</name>
    <dbReference type="NCBI Taxonomy" id="188932"/>
    <lineage>
        <taxon>Bacteria</taxon>
        <taxon>Pseudomonadati</taxon>
        <taxon>Bacteroidota</taxon>
        <taxon>Sphingobacteriia</taxon>
        <taxon>Sphingobacteriales</taxon>
        <taxon>Sphingobacteriaceae</taxon>
        <taxon>Pedobacter</taxon>
    </lineage>
</organism>
<evidence type="ECO:0000313" key="5">
    <source>
        <dbReference type="EMBL" id="MBB5638430.1"/>
    </source>
</evidence>
<dbReference type="Gene3D" id="1.10.10.60">
    <property type="entry name" value="Homeodomain-like"/>
    <property type="match status" value="1"/>
</dbReference>
<accession>A0A7W8ZR14</accession>
<feature type="domain" description="HTH araC/xylS-type" evidence="4">
    <location>
        <begin position="188"/>
        <end position="290"/>
    </location>
</feature>
<dbReference type="Pfam" id="PF12833">
    <property type="entry name" value="HTH_18"/>
    <property type="match status" value="1"/>
</dbReference>
<keyword evidence="3" id="KW-0804">Transcription</keyword>
<dbReference type="PRINTS" id="PR00032">
    <property type="entry name" value="HTHARAC"/>
</dbReference>
<sequence>MNSAVKLMTNYEYKRQFLPDVTEQILHNLSNLQLYRIEDYLRDIVIPVPPYRTSFNFLILVTKGSIRQQLGTEQYTINASQILNIKQGSITRTLELSGDINGFYVIYENDIISDIALNKTELNFFFTAPFINLTEKVLNWVTGIFKLLEEEMEDKQGLSEICVSLFTSILLKIIHQSPYQPYTITRSIEISYLFREHVQNHHITHKDVLFYARKMALSETYLNKCVKETTGKPPKQWINEISILHSQILLQDMTMEIAEIAYQLNYQSASYFSRVFKKIKGCTPSVFRAQLTG</sequence>
<dbReference type="EMBL" id="JACHCE010000008">
    <property type="protein sequence ID" value="MBB5638430.1"/>
    <property type="molecule type" value="Genomic_DNA"/>
</dbReference>
<dbReference type="SMART" id="SM00342">
    <property type="entry name" value="HTH_ARAC"/>
    <property type="match status" value="1"/>
</dbReference>
<dbReference type="GO" id="GO:0043565">
    <property type="term" value="F:sequence-specific DNA binding"/>
    <property type="evidence" value="ECO:0007669"/>
    <property type="project" value="InterPro"/>
</dbReference>
<dbReference type="PROSITE" id="PS01124">
    <property type="entry name" value="HTH_ARAC_FAMILY_2"/>
    <property type="match status" value="1"/>
</dbReference>
<evidence type="ECO:0000256" key="2">
    <source>
        <dbReference type="ARBA" id="ARBA00023125"/>
    </source>
</evidence>
<protein>
    <submittedName>
        <fullName evidence="5">AraC-like DNA-binding protein</fullName>
    </submittedName>
</protein>
<gene>
    <name evidence="5" type="ORF">HDE68_004359</name>
</gene>
<dbReference type="Proteomes" id="UP000537204">
    <property type="component" value="Unassembled WGS sequence"/>
</dbReference>
<reference evidence="5 6" key="1">
    <citation type="submission" date="2020-08" db="EMBL/GenBank/DDBJ databases">
        <title>Genomic Encyclopedia of Type Strains, Phase IV (KMG-V): Genome sequencing to study the core and pangenomes of soil and plant-associated prokaryotes.</title>
        <authorList>
            <person name="Whitman W."/>
        </authorList>
    </citation>
    <scope>NUCLEOTIDE SEQUENCE [LARGE SCALE GENOMIC DNA]</scope>
    <source>
        <strain evidence="5 6">S3M1</strain>
    </source>
</reference>
<evidence type="ECO:0000256" key="3">
    <source>
        <dbReference type="ARBA" id="ARBA00023163"/>
    </source>
</evidence>
<comment type="caution">
    <text evidence="5">The sequence shown here is derived from an EMBL/GenBank/DDBJ whole genome shotgun (WGS) entry which is preliminary data.</text>
</comment>
<dbReference type="InterPro" id="IPR020449">
    <property type="entry name" value="Tscrpt_reg_AraC-type_HTH"/>
</dbReference>
<dbReference type="RefSeq" id="WP_183884247.1">
    <property type="nucleotide sequence ID" value="NZ_JACHCE010000008.1"/>
</dbReference>
<dbReference type="SUPFAM" id="SSF46689">
    <property type="entry name" value="Homeodomain-like"/>
    <property type="match status" value="1"/>
</dbReference>
<keyword evidence="1" id="KW-0805">Transcription regulation</keyword>
<dbReference type="AlphaFoldDB" id="A0A7W8ZR14"/>
<dbReference type="InterPro" id="IPR018060">
    <property type="entry name" value="HTH_AraC"/>
</dbReference>
<dbReference type="PANTHER" id="PTHR43280:SF2">
    <property type="entry name" value="HTH-TYPE TRANSCRIPTIONAL REGULATOR EXSA"/>
    <property type="match status" value="1"/>
</dbReference>
<dbReference type="GO" id="GO:0003700">
    <property type="term" value="F:DNA-binding transcription factor activity"/>
    <property type="evidence" value="ECO:0007669"/>
    <property type="project" value="InterPro"/>
</dbReference>
<evidence type="ECO:0000313" key="6">
    <source>
        <dbReference type="Proteomes" id="UP000537204"/>
    </source>
</evidence>